<name>A0A147HTM0_9SPHN</name>
<dbReference type="EMBL" id="LDTD01000117">
    <property type="protein sequence ID" value="KTT68248.1"/>
    <property type="molecule type" value="Genomic_DNA"/>
</dbReference>
<gene>
    <name evidence="1" type="ORF">NS319_14775</name>
</gene>
<proteinExistence type="predicted"/>
<dbReference type="Proteomes" id="UP000072867">
    <property type="component" value="Unassembled WGS sequence"/>
</dbReference>
<dbReference type="PATRIC" id="fig|33051.3.peg.367"/>
<evidence type="ECO:0000313" key="2">
    <source>
        <dbReference type="Proteomes" id="UP000072867"/>
    </source>
</evidence>
<comment type="caution">
    <text evidence="1">The sequence shown here is derived from an EMBL/GenBank/DDBJ whole genome shotgun (WGS) entry which is preliminary data.</text>
</comment>
<protein>
    <submittedName>
        <fullName evidence="1">Uncharacterized protein</fullName>
    </submittedName>
</protein>
<sequence>MSEQIYDDIVAPMLLEVMKVCHEHGMPIVATVEYAPGDFGTSADLPANRSLPMDWSYVGARSNGNADVLIGHLVDQAKKRGHGSVFLKQLGVPTNPASVGDPA</sequence>
<evidence type="ECO:0000313" key="1">
    <source>
        <dbReference type="EMBL" id="KTT68248.1"/>
    </source>
</evidence>
<accession>A0A147HTM0</accession>
<reference evidence="1 2" key="1">
    <citation type="journal article" date="2016" name="Front. Microbiol.">
        <title>Genomic Resource of Rice Seed Associated Bacteria.</title>
        <authorList>
            <person name="Midha S."/>
            <person name="Bansal K."/>
            <person name="Sharma S."/>
            <person name="Kumar N."/>
            <person name="Patil P.P."/>
            <person name="Chaudhry V."/>
            <person name="Patil P.B."/>
        </authorList>
    </citation>
    <scope>NUCLEOTIDE SEQUENCE [LARGE SCALE GENOMIC DNA]</scope>
    <source>
        <strain evidence="1 2">NS319</strain>
    </source>
</reference>
<dbReference type="AlphaFoldDB" id="A0A147HTM0"/>
<organism evidence="1 2">
    <name type="scientific">Sphingomonas sanguinis</name>
    <dbReference type="NCBI Taxonomy" id="33051"/>
    <lineage>
        <taxon>Bacteria</taxon>
        <taxon>Pseudomonadati</taxon>
        <taxon>Pseudomonadota</taxon>
        <taxon>Alphaproteobacteria</taxon>
        <taxon>Sphingomonadales</taxon>
        <taxon>Sphingomonadaceae</taxon>
        <taxon>Sphingomonas</taxon>
    </lineage>
</organism>
<dbReference type="RefSeq" id="WP_058734286.1">
    <property type="nucleotide sequence ID" value="NZ_LDTD01000117.1"/>
</dbReference>